<dbReference type="RefSeq" id="WP_004629824.1">
    <property type="nucleotide sequence ID" value="NZ_AORV01000065.1"/>
</dbReference>
<reference evidence="3 4" key="1">
    <citation type="journal article" date="2013" name="Genome Announc.">
        <title>Draft Genome Sequence of the Cellulolytic, Mesophilic, Anaerobic Bacterium Clostridium termitidis Strain CT1112 (DSM 5398).</title>
        <authorList>
            <person name="Lal S."/>
            <person name="Ramachandran U."/>
            <person name="Zhang X."/>
            <person name="Munir R."/>
            <person name="Sparling R."/>
            <person name="Levin D.B."/>
        </authorList>
    </citation>
    <scope>NUCLEOTIDE SEQUENCE [LARGE SCALE GENOMIC DNA]</scope>
    <source>
        <strain evidence="3 4">CT1112</strain>
    </source>
</reference>
<protein>
    <submittedName>
        <fullName evidence="3">Intracellular protease, PfpI family</fullName>
    </submittedName>
</protein>
<dbReference type="GO" id="GO:0008233">
    <property type="term" value="F:peptidase activity"/>
    <property type="evidence" value="ECO:0007669"/>
    <property type="project" value="UniProtKB-KW"/>
</dbReference>
<evidence type="ECO:0000313" key="3">
    <source>
        <dbReference type="EMBL" id="EMS69565.1"/>
    </source>
</evidence>
<feature type="domain" description="DJ-1/PfpI" evidence="2">
    <location>
        <begin position="1"/>
        <end position="163"/>
    </location>
</feature>
<dbReference type="NCBIfam" id="TIGR01382">
    <property type="entry name" value="PfpI"/>
    <property type="match status" value="1"/>
</dbReference>
<name>S0FFD6_RUMCE</name>
<keyword evidence="3" id="KW-0645">Protease</keyword>
<dbReference type="InterPro" id="IPR029062">
    <property type="entry name" value="Class_I_gatase-like"/>
</dbReference>
<dbReference type="Pfam" id="PF01965">
    <property type="entry name" value="DJ-1_PfpI"/>
    <property type="match status" value="1"/>
</dbReference>
<evidence type="ECO:0000259" key="2">
    <source>
        <dbReference type="Pfam" id="PF01965"/>
    </source>
</evidence>
<evidence type="ECO:0000313" key="4">
    <source>
        <dbReference type="Proteomes" id="UP000014155"/>
    </source>
</evidence>
<dbReference type="PANTHER" id="PTHR42733">
    <property type="entry name" value="DJ-1 PROTEIN"/>
    <property type="match status" value="1"/>
</dbReference>
<dbReference type="SUPFAM" id="SSF52317">
    <property type="entry name" value="Class I glutamine amidotransferase-like"/>
    <property type="match status" value="1"/>
</dbReference>
<dbReference type="PROSITE" id="PS51276">
    <property type="entry name" value="PEPTIDASE_C56_PFPI"/>
    <property type="match status" value="1"/>
</dbReference>
<sequence length="173" mass="19249">MKILMITADGYDDSEVLYPYFRLLEEGIRVDTASFEKGSVSGKYHFVINADISFEEINPEEYSGLMIPGGKAPEKIRQNSAALKAVCYFMEKQLPVAAICHGQQILISAGVLNGRKCTCYPGIRDDLINAGGVYVDQRVVVDGNLVTSRRPEDLPCFMREFVNMLDGRDVSQN</sequence>
<dbReference type="GO" id="GO:0006508">
    <property type="term" value="P:proteolysis"/>
    <property type="evidence" value="ECO:0007669"/>
    <property type="project" value="UniProtKB-KW"/>
</dbReference>
<dbReference type="InterPro" id="IPR002818">
    <property type="entry name" value="DJ-1/PfpI"/>
</dbReference>
<keyword evidence="4" id="KW-1185">Reference proteome</keyword>
<accession>S0FFD6</accession>
<dbReference type="PANTHER" id="PTHR42733:SF2">
    <property type="entry name" value="DJ-1_THIJ_PFPI FAMILY PROTEIN"/>
    <property type="match status" value="1"/>
</dbReference>
<dbReference type="AlphaFoldDB" id="S0FFD6"/>
<dbReference type="eggNOG" id="COG0693">
    <property type="taxonomic scope" value="Bacteria"/>
</dbReference>
<dbReference type="InterPro" id="IPR006286">
    <property type="entry name" value="C56_PfpI-like"/>
</dbReference>
<evidence type="ECO:0000256" key="1">
    <source>
        <dbReference type="ARBA" id="ARBA00008542"/>
    </source>
</evidence>
<keyword evidence="3" id="KW-0378">Hydrolase</keyword>
<gene>
    <name evidence="3" type="ORF">CTER_4727</name>
</gene>
<dbReference type="Proteomes" id="UP000014155">
    <property type="component" value="Unassembled WGS sequence"/>
</dbReference>
<dbReference type="CDD" id="cd03134">
    <property type="entry name" value="GATase1_PfpI_like"/>
    <property type="match status" value="1"/>
</dbReference>
<dbReference type="PATRIC" id="fig|1195236.3.peg.4912"/>
<proteinExistence type="inferred from homology"/>
<organism evidence="3 4">
    <name type="scientific">Ruminiclostridium cellobioparum subsp. termitidis CT1112</name>
    <dbReference type="NCBI Taxonomy" id="1195236"/>
    <lineage>
        <taxon>Bacteria</taxon>
        <taxon>Bacillati</taxon>
        <taxon>Bacillota</taxon>
        <taxon>Clostridia</taxon>
        <taxon>Eubacteriales</taxon>
        <taxon>Oscillospiraceae</taxon>
        <taxon>Ruminiclostridium</taxon>
    </lineage>
</organism>
<comment type="similarity">
    <text evidence="1">Belongs to the peptidase C56 family.</text>
</comment>
<dbReference type="Gene3D" id="3.40.50.880">
    <property type="match status" value="1"/>
</dbReference>
<comment type="caution">
    <text evidence="3">The sequence shown here is derived from an EMBL/GenBank/DDBJ whole genome shotgun (WGS) entry which is preliminary data.</text>
</comment>
<dbReference type="EMBL" id="AORV01000065">
    <property type="protein sequence ID" value="EMS69565.1"/>
    <property type="molecule type" value="Genomic_DNA"/>
</dbReference>
<dbReference type="STRING" id="1195236.CTER_4727"/>